<comment type="similarity">
    <text evidence="1">Belongs to the ATP-dependent AMP-binding enzyme family.</text>
</comment>
<proteinExistence type="inferred from homology"/>
<organism evidence="8 10">
    <name type="scientific">Bifidobacterium gallicum DSM 20093 = LMG 11596</name>
    <dbReference type="NCBI Taxonomy" id="561180"/>
    <lineage>
        <taxon>Bacteria</taxon>
        <taxon>Bacillati</taxon>
        <taxon>Actinomycetota</taxon>
        <taxon>Actinomycetes</taxon>
        <taxon>Bifidobacteriales</taxon>
        <taxon>Bifidobacteriaceae</taxon>
        <taxon>Bifidobacterium</taxon>
    </lineage>
</organism>
<dbReference type="GO" id="GO:0004467">
    <property type="term" value="F:long-chain fatty acid-CoA ligase activity"/>
    <property type="evidence" value="ECO:0007669"/>
    <property type="project" value="TreeGrafter"/>
</dbReference>
<evidence type="ECO:0000313" key="11">
    <source>
        <dbReference type="Proteomes" id="UP000029074"/>
    </source>
</evidence>
<evidence type="ECO:0000256" key="1">
    <source>
        <dbReference type="ARBA" id="ARBA00006432"/>
    </source>
</evidence>
<evidence type="ECO:0000259" key="7">
    <source>
        <dbReference type="Pfam" id="PF00501"/>
    </source>
</evidence>
<feature type="domain" description="AMP-dependent synthetase/ligase" evidence="7">
    <location>
        <begin position="73"/>
        <end position="477"/>
    </location>
</feature>
<dbReference type="Proteomes" id="UP000029074">
    <property type="component" value="Unassembled WGS sequence"/>
</dbReference>
<dbReference type="AlphaFoldDB" id="D1NU33"/>
<evidence type="ECO:0000313" key="9">
    <source>
        <dbReference type="EMBL" id="KFI58898.1"/>
    </source>
</evidence>
<dbReference type="Gene3D" id="3.40.50.12780">
    <property type="entry name" value="N-terminal domain of ligase-like"/>
    <property type="match status" value="2"/>
</dbReference>
<evidence type="ECO:0000256" key="2">
    <source>
        <dbReference type="ARBA" id="ARBA00022598"/>
    </source>
</evidence>
<keyword evidence="3" id="KW-0276">Fatty acid metabolism</keyword>
<dbReference type="GO" id="GO:0016020">
    <property type="term" value="C:membrane"/>
    <property type="evidence" value="ECO:0007669"/>
    <property type="project" value="TreeGrafter"/>
</dbReference>
<evidence type="ECO:0000313" key="10">
    <source>
        <dbReference type="Proteomes" id="UP000003656"/>
    </source>
</evidence>
<dbReference type="EMBL" id="JGYW01000005">
    <property type="protein sequence ID" value="KFI58898.1"/>
    <property type="molecule type" value="Genomic_DNA"/>
</dbReference>
<gene>
    <name evidence="9" type="ORF">BGLCM_1194</name>
    <name evidence="8" type="ORF">BIFGAL_03354</name>
</gene>
<dbReference type="InterPro" id="IPR020845">
    <property type="entry name" value="AMP-binding_CS"/>
</dbReference>
<feature type="region of interest" description="Disordered" evidence="6">
    <location>
        <begin position="1"/>
        <end position="43"/>
    </location>
</feature>
<dbReference type="PANTHER" id="PTHR43272">
    <property type="entry name" value="LONG-CHAIN-FATTY-ACID--COA LIGASE"/>
    <property type="match status" value="1"/>
</dbReference>
<reference evidence="8 10" key="1">
    <citation type="submission" date="2009-11" db="EMBL/GenBank/DDBJ databases">
        <authorList>
            <person name="Weinstock G."/>
            <person name="Sodergren E."/>
            <person name="Clifton S."/>
            <person name="Fulton L."/>
            <person name="Fulton B."/>
            <person name="Courtney L."/>
            <person name="Fronick C."/>
            <person name="Harrison M."/>
            <person name="Strong C."/>
            <person name="Farmer C."/>
            <person name="Delahaunty K."/>
            <person name="Markovic C."/>
            <person name="Hall O."/>
            <person name="Minx P."/>
            <person name="Tomlinson C."/>
            <person name="Mitreva M."/>
            <person name="Nelson J."/>
            <person name="Hou S."/>
            <person name="Wollam A."/>
            <person name="Pepin K.H."/>
            <person name="Johnson M."/>
            <person name="Bhonagiri V."/>
            <person name="Nash W.E."/>
            <person name="Warren W."/>
            <person name="Chinwalla A."/>
            <person name="Mardis E.R."/>
            <person name="Wilson R.K."/>
        </authorList>
    </citation>
    <scope>NUCLEOTIDE SEQUENCE [LARGE SCALE GENOMIC DNA]</scope>
    <source>
        <strain evidence="8 10">DSM 20093</strain>
    </source>
</reference>
<sequence>MGTDEKSTLGTASDPQAAQEISTPQADATAAATNDEQHNSVQLTPDASDGIVKRYTTPLKHPIDADINLYDFLEDRVSRLPDTPMISYKDEAGAWQNYSATEFRDLVKSIAKGLIGWGARPGESVAIIAHTSWQWVALDMAIMSIGCVTVPVYETNSPSQIRSVFNDSEVVLAFAEDDEQAAKIETVNDDIPSLRDEFTITAGAIDAIRAFGTSVDDREFQARKDACHGDHLATIIYTSGSTGTPKGVEISHRNMAAECMDALQYMPRAINIPDRRLLLFLPMSHVFARFMCIVGFSGTLTVGLSSNMKTIVKDFETFGPTLLLAVPRVYEKVYNAASQRAGTGVAGKMFAGAAECAIEWSALEQAGEKPTLRLRMKHAFYENIVYKKIRTIFGPNADFAITGGAPMDSRLSNFFNGIGMPVLEGYGMTETSGPVSVSLPENNHIGTIGQPLCGTTAGVAEDGELCFKGQCVCMGYHNQPEVTAQQIVDGWIHTGDLGDIDEDGFITITGRKKDLIITAGGKNVSPSVLETTIMTSPVISQALIIGDRKPFIAALITLDLEDANAWLVAHGAQPAENLEELSKNPIIRMEVERIIKRANEGVSRAESIRKFEILPDEWTVDNGMITASLKTRRAQIVEHYKKLIDTVIYVPRKK</sequence>
<keyword evidence="11" id="KW-1185">Reference proteome</keyword>
<dbReference type="PROSITE" id="PS00455">
    <property type="entry name" value="AMP_BINDING"/>
    <property type="match status" value="1"/>
</dbReference>
<dbReference type="Proteomes" id="UP000003656">
    <property type="component" value="Unassembled WGS sequence"/>
</dbReference>
<dbReference type="SUPFAM" id="SSF56801">
    <property type="entry name" value="Acetyl-CoA synthetase-like"/>
    <property type="match status" value="1"/>
</dbReference>
<keyword evidence="4" id="KW-0443">Lipid metabolism</keyword>
<dbReference type="CDD" id="cd05907">
    <property type="entry name" value="VL_LC_FACS_like"/>
    <property type="match status" value="1"/>
</dbReference>
<accession>D1NU33</accession>
<dbReference type="STRING" id="561180.BIFGAL_03354"/>
<comment type="caution">
    <text evidence="8">The sequence shown here is derived from an EMBL/GenBank/DDBJ whole genome shotgun (WGS) entry which is preliminary data.</text>
</comment>
<dbReference type="PANTHER" id="PTHR43272:SF32">
    <property type="entry name" value="AMP-DEPENDENT SYNTHETASE_LIGASE DOMAIN-CONTAINING PROTEIN"/>
    <property type="match status" value="1"/>
</dbReference>
<dbReference type="InterPro" id="IPR000873">
    <property type="entry name" value="AMP-dep_synth/lig_dom"/>
</dbReference>
<dbReference type="eggNOG" id="COG1022">
    <property type="taxonomic scope" value="Bacteria"/>
</dbReference>
<evidence type="ECO:0000256" key="4">
    <source>
        <dbReference type="ARBA" id="ARBA00023098"/>
    </source>
</evidence>
<protein>
    <recommendedName>
        <fullName evidence="5">Acyl-CoA synthetase</fullName>
    </recommendedName>
</protein>
<evidence type="ECO:0000256" key="3">
    <source>
        <dbReference type="ARBA" id="ARBA00022832"/>
    </source>
</evidence>
<dbReference type="InterPro" id="IPR042099">
    <property type="entry name" value="ANL_N_sf"/>
</dbReference>
<dbReference type="Pfam" id="PF23562">
    <property type="entry name" value="AMP-binding_C_3"/>
    <property type="match status" value="1"/>
</dbReference>
<evidence type="ECO:0000256" key="6">
    <source>
        <dbReference type="SAM" id="MobiDB-lite"/>
    </source>
</evidence>
<feature type="compositionally biased region" description="Polar residues" evidence="6">
    <location>
        <begin position="8"/>
        <end position="43"/>
    </location>
</feature>
<dbReference type="OrthoDB" id="9803968at2"/>
<dbReference type="EMBL" id="ABXB03000002">
    <property type="protein sequence ID" value="EFA23237.1"/>
    <property type="molecule type" value="Genomic_DNA"/>
</dbReference>
<evidence type="ECO:0000256" key="5">
    <source>
        <dbReference type="ARBA" id="ARBA00032875"/>
    </source>
</evidence>
<reference evidence="9 11" key="2">
    <citation type="submission" date="2014-03" db="EMBL/GenBank/DDBJ databases">
        <title>Genomics of Bifidobacteria.</title>
        <authorList>
            <person name="Ventura M."/>
            <person name="Milani C."/>
            <person name="Lugli G.A."/>
        </authorList>
    </citation>
    <scope>NUCLEOTIDE SEQUENCE [LARGE SCALE GENOMIC DNA]</scope>
    <source>
        <strain evidence="9 11">LMG 11596</strain>
    </source>
</reference>
<name>D1NU33_9BIFI</name>
<dbReference type="Pfam" id="PF00501">
    <property type="entry name" value="AMP-binding"/>
    <property type="match status" value="1"/>
</dbReference>
<evidence type="ECO:0000313" key="8">
    <source>
        <dbReference type="EMBL" id="EFA23237.1"/>
    </source>
</evidence>
<keyword evidence="2 9" id="KW-0436">Ligase</keyword>